<organism evidence="6 7">
    <name type="scientific">Youngiibacter multivorans</name>
    <dbReference type="NCBI Taxonomy" id="937251"/>
    <lineage>
        <taxon>Bacteria</taxon>
        <taxon>Bacillati</taxon>
        <taxon>Bacillota</taxon>
        <taxon>Clostridia</taxon>
        <taxon>Eubacteriales</taxon>
        <taxon>Clostridiaceae</taxon>
        <taxon>Youngiibacter</taxon>
    </lineage>
</organism>
<evidence type="ECO:0000256" key="1">
    <source>
        <dbReference type="ARBA" id="ARBA00004141"/>
    </source>
</evidence>
<dbReference type="Proteomes" id="UP001519271">
    <property type="component" value="Unassembled WGS sequence"/>
</dbReference>
<dbReference type="PANTHER" id="PTHR12714">
    <property type="entry name" value="PROTEIN-S ISOPRENYLCYSTEINE O-METHYLTRANSFERASE"/>
    <property type="match status" value="1"/>
</dbReference>
<evidence type="ECO:0000313" key="6">
    <source>
        <dbReference type="EMBL" id="MBP1920503.1"/>
    </source>
</evidence>
<feature type="transmembrane region" description="Helical" evidence="5">
    <location>
        <begin position="101"/>
        <end position="122"/>
    </location>
</feature>
<evidence type="ECO:0000256" key="4">
    <source>
        <dbReference type="ARBA" id="ARBA00023136"/>
    </source>
</evidence>
<sequence length="218" mass="24685">MKGILHIFGRIVFLALTSLSIIIAGKGDVFLRDPIGITYLVLWNTWWTVTFLGRRQGQETRYDKGQRALVLAVSFISVPWLIIAPPWEYSNFEGPIARGSIISYVGLVLFAAGVLVQAIAMVQLKGSYTVKLGVKPEQRLVTVGLYRIVRHPGYLSYLLSITGISLAMCSLLTFVLLLIVLIFLINRIDEEEKMMIAEFGDSYMKYMKRTKRLIPFVY</sequence>
<keyword evidence="4 5" id="KW-0472">Membrane</keyword>
<feature type="transmembrane region" description="Helical" evidence="5">
    <location>
        <begin position="68"/>
        <end position="89"/>
    </location>
</feature>
<feature type="transmembrane region" description="Helical" evidence="5">
    <location>
        <begin position="37"/>
        <end position="56"/>
    </location>
</feature>
<reference evidence="6 7" key="1">
    <citation type="submission" date="2021-03" db="EMBL/GenBank/DDBJ databases">
        <title>Genomic Encyclopedia of Type Strains, Phase IV (KMG-IV): sequencing the most valuable type-strain genomes for metagenomic binning, comparative biology and taxonomic classification.</title>
        <authorList>
            <person name="Goeker M."/>
        </authorList>
    </citation>
    <scope>NUCLEOTIDE SEQUENCE [LARGE SCALE GENOMIC DNA]</scope>
    <source>
        <strain evidence="6 7">DSM 6139</strain>
    </source>
</reference>
<name>A0ABS4G7F6_9CLOT</name>
<comment type="caution">
    <text evidence="6">The sequence shown here is derived from an EMBL/GenBank/DDBJ whole genome shotgun (WGS) entry which is preliminary data.</text>
</comment>
<keyword evidence="2 5" id="KW-0812">Transmembrane</keyword>
<evidence type="ECO:0000256" key="2">
    <source>
        <dbReference type="ARBA" id="ARBA00022692"/>
    </source>
</evidence>
<comment type="subcellular location">
    <subcellularLocation>
        <location evidence="1">Membrane</location>
        <topology evidence="1">Multi-pass membrane protein</topology>
    </subcellularLocation>
</comment>
<protein>
    <submittedName>
        <fullName evidence="6">Protein-S-isoprenylcysteine O-methyltransferase Ste14</fullName>
    </submittedName>
</protein>
<dbReference type="PROSITE" id="PS50244">
    <property type="entry name" value="S5A_REDUCTASE"/>
    <property type="match status" value="1"/>
</dbReference>
<accession>A0ABS4G7F6</accession>
<keyword evidence="7" id="KW-1185">Reference proteome</keyword>
<evidence type="ECO:0000256" key="5">
    <source>
        <dbReference type="SAM" id="Phobius"/>
    </source>
</evidence>
<dbReference type="Pfam" id="PF04140">
    <property type="entry name" value="ICMT"/>
    <property type="match status" value="1"/>
</dbReference>
<keyword evidence="3 5" id="KW-1133">Transmembrane helix</keyword>
<dbReference type="InterPro" id="IPR007269">
    <property type="entry name" value="ICMT_MeTrfase"/>
</dbReference>
<proteinExistence type="predicted"/>
<dbReference type="Gene3D" id="1.20.120.1630">
    <property type="match status" value="1"/>
</dbReference>
<dbReference type="EMBL" id="JAGGKC010000031">
    <property type="protein sequence ID" value="MBP1920503.1"/>
    <property type="molecule type" value="Genomic_DNA"/>
</dbReference>
<evidence type="ECO:0000313" key="7">
    <source>
        <dbReference type="Proteomes" id="UP001519271"/>
    </source>
</evidence>
<evidence type="ECO:0000256" key="3">
    <source>
        <dbReference type="ARBA" id="ARBA00022989"/>
    </source>
</evidence>
<feature type="transmembrane region" description="Helical" evidence="5">
    <location>
        <begin position="7"/>
        <end position="25"/>
    </location>
</feature>
<feature type="transmembrane region" description="Helical" evidence="5">
    <location>
        <begin position="157"/>
        <end position="185"/>
    </location>
</feature>
<dbReference type="PANTHER" id="PTHR12714:SF9">
    <property type="entry name" value="PROTEIN-S-ISOPRENYLCYSTEINE O-METHYLTRANSFERASE"/>
    <property type="match status" value="1"/>
</dbReference>
<gene>
    <name evidence="6" type="ORF">J2Z34_003015</name>
</gene>